<feature type="region of interest" description="Disordered" evidence="1">
    <location>
        <begin position="1"/>
        <end position="42"/>
    </location>
</feature>
<accession>A0ABQ2T4I3</accession>
<proteinExistence type="predicted"/>
<evidence type="ECO:0000313" key="2">
    <source>
        <dbReference type="EMBL" id="GGS49187.1"/>
    </source>
</evidence>
<dbReference type="EMBL" id="BMSZ01000006">
    <property type="protein sequence ID" value="GGS49187.1"/>
    <property type="molecule type" value="Genomic_DNA"/>
</dbReference>
<comment type="caution">
    <text evidence="2">The sequence shown here is derived from an EMBL/GenBank/DDBJ whole genome shotgun (WGS) entry which is preliminary data.</text>
</comment>
<reference evidence="3" key="1">
    <citation type="journal article" date="2019" name="Int. J. Syst. Evol. Microbiol.">
        <title>The Global Catalogue of Microorganisms (GCM) 10K type strain sequencing project: providing services to taxonomists for standard genome sequencing and annotation.</title>
        <authorList>
            <consortium name="The Broad Institute Genomics Platform"/>
            <consortium name="The Broad Institute Genome Sequencing Center for Infectious Disease"/>
            <person name="Wu L."/>
            <person name="Ma J."/>
        </authorList>
    </citation>
    <scope>NUCLEOTIDE SEQUENCE [LARGE SCALE GENOMIC DNA]</scope>
    <source>
        <strain evidence="3">JCM 4350</strain>
    </source>
</reference>
<feature type="compositionally biased region" description="Polar residues" evidence="1">
    <location>
        <begin position="26"/>
        <end position="39"/>
    </location>
</feature>
<organism evidence="2 3">
    <name type="scientific">Streptomyces badius</name>
    <dbReference type="NCBI Taxonomy" id="1941"/>
    <lineage>
        <taxon>Bacteria</taxon>
        <taxon>Bacillati</taxon>
        <taxon>Actinomycetota</taxon>
        <taxon>Actinomycetes</taxon>
        <taxon>Kitasatosporales</taxon>
        <taxon>Streptomycetaceae</taxon>
        <taxon>Streptomyces</taxon>
    </lineage>
</organism>
<keyword evidence="3" id="KW-1185">Reference proteome</keyword>
<sequence length="111" mass="12015">MHPRPVWGRPGDSPGPNRRSGFVDGQQMTCQSRPRSTSPRGYHLIRSSSRIGIDGHTGCYEGPERRWRAGAVAVVAVPRGCTQIRPVIQTGATAVDGIFGTPAPPARQSRR</sequence>
<evidence type="ECO:0000256" key="1">
    <source>
        <dbReference type="SAM" id="MobiDB-lite"/>
    </source>
</evidence>
<evidence type="ECO:0000313" key="3">
    <source>
        <dbReference type="Proteomes" id="UP000659767"/>
    </source>
</evidence>
<dbReference type="Proteomes" id="UP000659767">
    <property type="component" value="Unassembled WGS sequence"/>
</dbReference>
<gene>
    <name evidence="2" type="ORF">GCM10010253_24350</name>
</gene>
<name>A0ABQ2T4I3_STRBA</name>
<protein>
    <submittedName>
        <fullName evidence="2">Uncharacterized protein</fullName>
    </submittedName>
</protein>